<dbReference type="GO" id="GO:0030288">
    <property type="term" value="C:outer membrane-bounded periplasmic space"/>
    <property type="evidence" value="ECO:0007669"/>
    <property type="project" value="InterPro"/>
</dbReference>
<dbReference type="Pfam" id="PF08534">
    <property type="entry name" value="Redoxin"/>
    <property type="match status" value="1"/>
</dbReference>
<dbReference type="PROSITE" id="PS51352">
    <property type="entry name" value="THIOREDOXIN_2"/>
    <property type="match status" value="1"/>
</dbReference>
<protein>
    <submittedName>
        <fullName evidence="7">DsbE family thiol:disulfide interchange protein</fullName>
    </submittedName>
</protein>
<sequence>MNRIWLFLPLVLAVTLGVVFYWGLGEDPSELDSALVGREVPSFDLPMLGDKEASGGPEILKGKVQLLNVWGTWCAACRVEHPHLNRLAEQGVPIVGLNYKDERGAALEWLEERGDPYTRVIYDPEGSLGFDLGVYGAPETYLIDAEGIVRHRHVGVVDQDVWESDFEPLYERYRKDG</sequence>
<organism evidence="7 8">
    <name type="scientific">Halovibrio salipaludis</name>
    <dbReference type="NCBI Taxonomy" id="2032626"/>
    <lineage>
        <taxon>Bacteria</taxon>
        <taxon>Pseudomonadati</taxon>
        <taxon>Pseudomonadota</taxon>
        <taxon>Gammaproteobacteria</taxon>
        <taxon>Oceanospirillales</taxon>
        <taxon>Halomonadaceae</taxon>
        <taxon>Halovibrio</taxon>
    </lineage>
</organism>
<dbReference type="InterPro" id="IPR004799">
    <property type="entry name" value="Periplasmic_diS_OxRdtase_DsbE"/>
</dbReference>
<dbReference type="PANTHER" id="PTHR42852:SF6">
    <property type="entry name" value="THIOL:DISULFIDE INTERCHANGE PROTEIN DSBE"/>
    <property type="match status" value="1"/>
</dbReference>
<dbReference type="InterPro" id="IPR013740">
    <property type="entry name" value="Redoxin"/>
</dbReference>
<comment type="caution">
    <text evidence="7">The sequence shown here is derived from an EMBL/GenBank/DDBJ whole genome shotgun (WGS) entry which is preliminary data.</text>
</comment>
<dbReference type="InterPro" id="IPR050553">
    <property type="entry name" value="Thioredoxin_ResA/DsbE_sf"/>
</dbReference>
<evidence type="ECO:0000256" key="5">
    <source>
        <dbReference type="ARBA" id="ARBA00023284"/>
    </source>
</evidence>
<evidence type="ECO:0000259" key="6">
    <source>
        <dbReference type="PROSITE" id="PS51352"/>
    </source>
</evidence>
<dbReference type="CDD" id="cd03010">
    <property type="entry name" value="TlpA_like_DsbE"/>
    <property type="match status" value="1"/>
</dbReference>
<dbReference type="EMBL" id="NSKD01000002">
    <property type="protein sequence ID" value="PAU81378.1"/>
    <property type="molecule type" value="Genomic_DNA"/>
</dbReference>
<dbReference type="OrthoDB" id="9799347at2"/>
<reference evidence="7 8" key="1">
    <citation type="submission" date="2017-08" db="EMBL/GenBank/DDBJ databases">
        <title>Halovibrio sewagensis sp. nov., isolated from wastewater of high salinity.</title>
        <authorList>
            <person name="Dong X."/>
            <person name="Zhang G."/>
        </authorList>
    </citation>
    <scope>NUCLEOTIDE SEQUENCE [LARGE SCALE GENOMIC DNA]</scope>
    <source>
        <strain evidence="7 8">YL5-2</strain>
    </source>
</reference>
<evidence type="ECO:0000256" key="4">
    <source>
        <dbReference type="ARBA" id="ARBA00023157"/>
    </source>
</evidence>
<proteinExistence type="inferred from homology"/>
<accession>A0A2A2F8U8</accession>
<keyword evidence="8" id="KW-1185">Reference proteome</keyword>
<dbReference type="RefSeq" id="WP_095617100.1">
    <property type="nucleotide sequence ID" value="NZ_NSKD01000002.1"/>
</dbReference>
<dbReference type="InterPro" id="IPR036249">
    <property type="entry name" value="Thioredoxin-like_sf"/>
</dbReference>
<comment type="similarity">
    <text evidence="2">Belongs to the thioredoxin family. DsbE subfamily.</text>
</comment>
<keyword evidence="3" id="KW-0201">Cytochrome c-type biogenesis</keyword>
<dbReference type="GO" id="GO:0005886">
    <property type="term" value="C:plasma membrane"/>
    <property type="evidence" value="ECO:0007669"/>
    <property type="project" value="UniProtKB-SubCell"/>
</dbReference>
<dbReference type="PROSITE" id="PS00194">
    <property type="entry name" value="THIOREDOXIN_1"/>
    <property type="match status" value="1"/>
</dbReference>
<keyword evidence="4" id="KW-1015">Disulfide bond</keyword>
<dbReference type="AlphaFoldDB" id="A0A2A2F8U8"/>
<comment type="subcellular location">
    <subcellularLocation>
        <location evidence="1">Cell inner membrane</location>
        <topology evidence="1">Single-pass membrane protein</topology>
        <orientation evidence="1">Periplasmic side</orientation>
    </subcellularLocation>
</comment>
<dbReference type="PANTHER" id="PTHR42852">
    <property type="entry name" value="THIOL:DISULFIDE INTERCHANGE PROTEIN DSBE"/>
    <property type="match status" value="1"/>
</dbReference>
<dbReference type="GO" id="GO:0017004">
    <property type="term" value="P:cytochrome complex assembly"/>
    <property type="evidence" value="ECO:0007669"/>
    <property type="project" value="UniProtKB-KW"/>
</dbReference>
<evidence type="ECO:0000313" key="8">
    <source>
        <dbReference type="Proteomes" id="UP000218896"/>
    </source>
</evidence>
<dbReference type="SUPFAM" id="SSF52833">
    <property type="entry name" value="Thioredoxin-like"/>
    <property type="match status" value="1"/>
</dbReference>
<evidence type="ECO:0000256" key="2">
    <source>
        <dbReference type="ARBA" id="ARBA00007758"/>
    </source>
</evidence>
<feature type="domain" description="Thioredoxin" evidence="6">
    <location>
        <begin position="34"/>
        <end position="171"/>
    </location>
</feature>
<dbReference type="InterPro" id="IPR017937">
    <property type="entry name" value="Thioredoxin_CS"/>
</dbReference>
<dbReference type="NCBIfam" id="TIGR00385">
    <property type="entry name" value="dsbE"/>
    <property type="match status" value="1"/>
</dbReference>
<name>A0A2A2F8U8_9GAMM</name>
<keyword evidence="5" id="KW-0676">Redox-active center</keyword>
<evidence type="ECO:0000313" key="7">
    <source>
        <dbReference type="EMBL" id="PAU81378.1"/>
    </source>
</evidence>
<dbReference type="Gene3D" id="3.40.30.10">
    <property type="entry name" value="Glutaredoxin"/>
    <property type="match status" value="1"/>
</dbReference>
<dbReference type="GO" id="GO:0015036">
    <property type="term" value="F:disulfide oxidoreductase activity"/>
    <property type="evidence" value="ECO:0007669"/>
    <property type="project" value="InterPro"/>
</dbReference>
<dbReference type="InterPro" id="IPR013766">
    <property type="entry name" value="Thioredoxin_domain"/>
</dbReference>
<evidence type="ECO:0000256" key="1">
    <source>
        <dbReference type="ARBA" id="ARBA00004383"/>
    </source>
</evidence>
<gene>
    <name evidence="7" type="ORF">CK501_07490</name>
</gene>
<evidence type="ECO:0000256" key="3">
    <source>
        <dbReference type="ARBA" id="ARBA00022748"/>
    </source>
</evidence>
<dbReference type="Proteomes" id="UP000218896">
    <property type="component" value="Unassembled WGS sequence"/>
</dbReference>